<name>A0A1E3JWH0_9TREE</name>
<dbReference type="InterPro" id="IPR050982">
    <property type="entry name" value="Auxin_biosynth/cation_transpt"/>
</dbReference>
<protein>
    <submittedName>
        <fullName evidence="2">Flavin-containing monooxygenase</fullName>
    </submittedName>
</protein>
<dbReference type="GeneID" id="30191111"/>
<dbReference type="Gene3D" id="3.50.50.60">
    <property type="entry name" value="FAD/NAD(P)-binding domain"/>
    <property type="match status" value="1"/>
</dbReference>
<proteinExistence type="predicted"/>
<evidence type="ECO:0000313" key="3">
    <source>
        <dbReference type="Proteomes" id="UP000094819"/>
    </source>
</evidence>
<dbReference type="SUPFAM" id="SSF51905">
    <property type="entry name" value="FAD/NAD(P)-binding domain"/>
    <property type="match status" value="1"/>
</dbReference>
<organism evidence="2 3">
    <name type="scientific">Cryptococcus wingfieldii CBS 7118</name>
    <dbReference type="NCBI Taxonomy" id="1295528"/>
    <lineage>
        <taxon>Eukaryota</taxon>
        <taxon>Fungi</taxon>
        <taxon>Dikarya</taxon>
        <taxon>Basidiomycota</taxon>
        <taxon>Agaricomycotina</taxon>
        <taxon>Tremellomycetes</taxon>
        <taxon>Tremellales</taxon>
        <taxon>Cryptococcaceae</taxon>
        <taxon>Cryptococcus</taxon>
    </lineage>
</organism>
<dbReference type="PANTHER" id="PTHR43539:SF26">
    <property type="entry name" value="MONOOXYGENASE, PUTATIVE-RELATED"/>
    <property type="match status" value="1"/>
</dbReference>
<dbReference type="RefSeq" id="XP_019033864.1">
    <property type="nucleotide sequence ID" value="XM_019174057.1"/>
</dbReference>
<dbReference type="GO" id="GO:0004497">
    <property type="term" value="F:monooxygenase activity"/>
    <property type="evidence" value="ECO:0007669"/>
    <property type="project" value="UniProtKB-KW"/>
</dbReference>
<sequence>MSPTAISDNFQQVDFQDLKSKVVEGHVELEETPKPSVADDFMYDFKYNHSLPTTDALGVSIPEDADPQAAAEELLAKLSQALGKGDAQAFTGSFLDYGVWRDKLAFSWDYRTFNWAENISQAAADLLPTNRCGKFEILKPALQKPYPDLGFLQFILAFDTPLTRASGLLIAEGWKIWTLHTVAASLLQFPEVDPSDGHMTGSVSWENQRAADDDQIKPDVLVAGGGQNGLAIAARLKALGVSNLIIERNAEIGEIWRKRYEYLADHLPYFPFPKQWPTYTSAQKLGIFMQWYASALELPVWTKSTITKAEQDVDGKWTVEINKDGETRVLHPKHVVSNGLYCSLNSSYMSSGHGYFTVRCSNDARRSWYGQVEGNVRHSTANDSSRDWVGKKVLVVGTSSSGFHTAYDCAGVDIVVTILQRSPTYVMSLTHSVPRGIGNYEPKKGLPLPDFEEQDRLFHSTPLGPGEPLARRNCATLEKLDKELLDGLHAKGLKTYAGQRGTGQVTLGSTRNGGFYFEAGACEQIIKGKIKVEQGFVESFTGACDCFWRCGTGP</sequence>
<dbReference type="OrthoDB" id="74360at2759"/>
<dbReference type="AlphaFoldDB" id="A0A1E3JWH0"/>
<dbReference type="PANTHER" id="PTHR43539">
    <property type="entry name" value="FLAVIN-BINDING MONOOXYGENASE-LIKE PROTEIN (AFU_ORTHOLOGUE AFUA_4G09220)"/>
    <property type="match status" value="1"/>
</dbReference>
<dbReference type="EMBL" id="AWGH01000004">
    <property type="protein sequence ID" value="ODO05209.1"/>
    <property type="molecule type" value="Genomic_DNA"/>
</dbReference>
<keyword evidence="2" id="KW-0503">Monooxygenase</keyword>
<dbReference type="GO" id="GO:0050660">
    <property type="term" value="F:flavin adenine dinucleotide binding"/>
    <property type="evidence" value="ECO:0007669"/>
    <property type="project" value="TreeGrafter"/>
</dbReference>
<gene>
    <name evidence="2" type="ORF">L198_01898</name>
</gene>
<dbReference type="Proteomes" id="UP000094819">
    <property type="component" value="Unassembled WGS sequence"/>
</dbReference>
<dbReference type="InterPro" id="IPR036188">
    <property type="entry name" value="FAD/NAD-bd_sf"/>
</dbReference>
<evidence type="ECO:0000313" key="2">
    <source>
        <dbReference type="EMBL" id="ODO05209.1"/>
    </source>
</evidence>
<accession>A0A1E3JWH0</accession>
<reference evidence="2 3" key="1">
    <citation type="submission" date="2016-06" db="EMBL/GenBank/DDBJ databases">
        <title>Evolution of pathogenesis and genome organization in the Tremellales.</title>
        <authorList>
            <person name="Cuomo C."/>
            <person name="Litvintseva A."/>
            <person name="Heitman J."/>
            <person name="Chen Y."/>
            <person name="Sun S."/>
            <person name="Springer D."/>
            <person name="Dromer F."/>
            <person name="Young S."/>
            <person name="Zeng Q."/>
            <person name="Chapman S."/>
            <person name="Gujja S."/>
            <person name="Saif S."/>
            <person name="Birren B."/>
        </authorList>
    </citation>
    <scope>NUCLEOTIDE SEQUENCE [LARGE SCALE GENOMIC DNA]</scope>
    <source>
        <strain evidence="2 3">CBS 7118</strain>
    </source>
</reference>
<keyword evidence="3" id="KW-1185">Reference proteome</keyword>
<keyword evidence="1" id="KW-0560">Oxidoreductase</keyword>
<comment type="caution">
    <text evidence="2">The sequence shown here is derived from an EMBL/GenBank/DDBJ whole genome shotgun (WGS) entry which is preliminary data.</text>
</comment>
<evidence type="ECO:0000256" key="1">
    <source>
        <dbReference type="ARBA" id="ARBA00023002"/>
    </source>
</evidence>